<proteinExistence type="predicted"/>
<dbReference type="InterPro" id="IPR029787">
    <property type="entry name" value="Nucleotide_cyclase"/>
</dbReference>
<evidence type="ECO:0000256" key="1">
    <source>
        <dbReference type="SAM" id="Phobius"/>
    </source>
</evidence>
<dbReference type="PANTHER" id="PTHR45138:SF9">
    <property type="entry name" value="DIGUANYLATE CYCLASE DGCM-RELATED"/>
    <property type="match status" value="1"/>
</dbReference>
<dbReference type="GO" id="GO:0052621">
    <property type="term" value="F:diguanylate cyclase activity"/>
    <property type="evidence" value="ECO:0007669"/>
    <property type="project" value="TreeGrafter"/>
</dbReference>
<name>A0A1I6ADU7_9PSEU</name>
<dbReference type="EMBL" id="FOWW01000012">
    <property type="protein sequence ID" value="SFQ66888.1"/>
    <property type="molecule type" value="Genomic_DNA"/>
</dbReference>
<dbReference type="InterPro" id="IPR043128">
    <property type="entry name" value="Rev_trsase/Diguanyl_cyclase"/>
</dbReference>
<dbReference type="GO" id="GO:0005886">
    <property type="term" value="C:plasma membrane"/>
    <property type="evidence" value="ECO:0007669"/>
    <property type="project" value="TreeGrafter"/>
</dbReference>
<keyword evidence="1" id="KW-0472">Membrane</keyword>
<dbReference type="GO" id="GO:1902201">
    <property type="term" value="P:negative regulation of bacterial-type flagellum-dependent cell motility"/>
    <property type="evidence" value="ECO:0007669"/>
    <property type="project" value="TreeGrafter"/>
</dbReference>
<dbReference type="GO" id="GO:0043709">
    <property type="term" value="P:cell adhesion involved in single-species biofilm formation"/>
    <property type="evidence" value="ECO:0007669"/>
    <property type="project" value="TreeGrafter"/>
</dbReference>
<dbReference type="InterPro" id="IPR050469">
    <property type="entry name" value="Diguanylate_Cyclase"/>
</dbReference>
<accession>A0A1I6ADU7</accession>
<dbReference type="FunFam" id="3.30.70.270:FF:000001">
    <property type="entry name" value="Diguanylate cyclase domain protein"/>
    <property type="match status" value="1"/>
</dbReference>
<evidence type="ECO:0000313" key="3">
    <source>
        <dbReference type="EMBL" id="SFQ66888.1"/>
    </source>
</evidence>
<dbReference type="PANTHER" id="PTHR45138">
    <property type="entry name" value="REGULATORY COMPONENTS OF SENSORY TRANSDUCTION SYSTEM"/>
    <property type="match status" value="1"/>
</dbReference>
<feature type="transmembrane region" description="Helical" evidence="1">
    <location>
        <begin position="156"/>
        <end position="178"/>
    </location>
</feature>
<dbReference type="PROSITE" id="PS50887">
    <property type="entry name" value="GGDEF"/>
    <property type="match status" value="1"/>
</dbReference>
<evidence type="ECO:0000313" key="4">
    <source>
        <dbReference type="Proteomes" id="UP000198727"/>
    </source>
</evidence>
<feature type="domain" description="GGDEF" evidence="2">
    <location>
        <begin position="271"/>
        <end position="411"/>
    </location>
</feature>
<dbReference type="NCBIfam" id="TIGR00254">
    <property type="entry name" value="GGDEF"/>
    <property type="match status" value="1"/>
</dbReference>
<dbReference type="RefSeq" id="WP_092535831.1">
    <property type="nucleotide sequence ID" value="NZ_FOWW01000012.1"/>
</dbReference>
<feature type="transmembrane region" description="Helical" evidence="1">
    <location>
        <begin position="75"/>
        <end position="96"/>
    </location>
</feature>
<dbReference type="SMART" id="SM00267">
    <property type="entry name" value="GGDEF"/>
    <property type="match status" value="1"/>
</dbReference>
<gene>
    <name evidence="3" type="ORF">SAMN05421810_11240</name>
</gene>
<dbReference type="Pfam" id="PF00990">
    <property type="entry name" value="GGDEF"/>
    <property type="match status" value="1"/>
</dbReference>
<dbReference type="CDD" id="cd01949">
    <property type="entry name" value="GGDEF"/>
    <property type="match status" value="1"/>
</dbReference>
<dbReference type="STRING" id="587909.SAMN05421810_11240"/>
<keyword evidence="4" id="KW-1185">Reference proteome</keyword>
<sequence>MWRLTRPALVYLVAVEAAAVVAIVATATLVPITSQALVWCGLLVAAEVVHLEAVQRIERIRELGAEGRPHMHLQSIWIFAGLLLLPPPLAVLVIVISYTHSWLRVYRRRSLVHRKVFSAATVVLACAAAGAVLHLSTGQLAPFMPHIDGPAGLAGLLLAGVVYFGVNYVLVILMIIITNPDQPGRHALGNPSDVLIVLAAVGTGCGTALVVTARPWLLPVFLVPPIALHLGLLLPQLQTAARSDSKTGILAPEFWSELTRRELVRAERLGSTAGVLMIDIDHFKQIDDGNGHLAGDEVLRAIATAITDSVRSGDYVGRYGGDEFVALLPGVTDTELLTIARRVKATIAALEVPVPIPTPGKPPTVTGLTASIGAALYPHTANDYTSLLHAADDAAYTAKNTGRNRVVIAPPSPTHPHIPLQISPES</sequence>
<reference evidence="4" key="1">
    <citation type="submission" date="2016-10" db="EMBL/GenBank/DDBJ databases">
        <authorList>
            <person name="Varghese N."/>
            <person name="Submissions S."/>
        </authorList>
    </citation>
    <scope>NUCLEOTIDE SEQUENCE [LARGE SCALE GENOMIC DNA]</scope>
    <source>
        <strain evidence="4">CGMCC 4.5579</strain>
    </source>
</reference>
<feature type="transmembrane region" description="Helical" evidence="1">
    <location>
        <begin position="116"/>
        <end position="135"/>
    </location>
</feature>
<dbReference type="Gene3D" id="3.30.70.270">
    <property type="match status" value="1"/>
</dbReference>
<dbReference type="OrthoDB" id="23692at2"/>
<feature type="transmembrane region" description="Helical" evidence="1">
    <location>
        <begin position="9"/>
        <end position="30"/>
    </location>
</feature>
<keyword evidence="1" id="KW-0812">Transmembrane</keyword>
<dbReference type="Proteomes" id="UP000198727">
    <property type="component" value="Unassembled WGS sequence"/>
</dbReference>
<dbReference type="SUPFAM" id="SSF55073">
    <property type="entry name" value="Nucleotide cyclase"/>
    <property type="match status" value="1"/>
</dbReference>
<evidence type="ECO:0000259" key="2">
    <source>
        <dbReference type="PROSITE" id="PS50887"/>
    </source>
</evidence>
<protein>
    <submittedName>
        <fullName evidence="3">Diguanylate cyclase (GGDEF) domain-containing protein</fullName>
    </submittedName>
</protein>
<feature type="transmembrane region" description="Helical" evidence="1">
    <location>
        <begin position="194"/>
        <end position="211"/>
    </location>
</feature>
<dbReference type="InterPro" id="IPR000160">
    <property type="entry name" value="GGDEF_dom"/>
</dbReference>
<organism evidence="3 4">
    <name type="scientific">Amycolatopsis arida</name>
    <dbReference type="NCBI Taxonomy" id="587909"/>
    <lineage>
        <taxon>Bacteria</taxon>
        <taxon>Bacillati</taxon>
        <taxon>Actinomycetota</taxon>
        <taxon>Actinomycetes</taxon>
        <taxon>Pseudonocardiales</taxon>
        <taxon>Pseudonocardiaceae</taxon>
        <taxon>Amycolatopsis</taxon>
    </lineage>
</organism>
<keyword evidence="1" id="KW-1133">Transmembrane helix</keyword>
<dbReference type="AlphaFoldDB" id="A0A1I6ADU7"/>